<sequence>MSITKSFIQLKEHEQTNEMNPIQFYSYFTSLNQIHNNNLWNNHLQLTKCNPFLIFNSIEQLKNDENFSDNKNNTKPIEETNQLSMRIPYLFPVGWVSESFIILILINIYSLVTGFNRYNLKF</sequence>
<dbReference type="AlphaFoldDB" id="A0A183M7M3"/>
<accession>A0A183M7M3</accession>
<name>A0A183M7M3_9TREM</name>
<protein>
    <submittedName>
        <fullName evidence="1">Uncharacterized protein</fullName>
    </submittedName>
</protein>
<dbReference type="EMBL" id="UZAI01007232">
    <property type="protein sequence ID" value="VDO98356.1"/>
    <property type="molecule type" value="Genomic_DNA"/>
</dbReference>
<organism evidence="1 2">
    <name type="scientific">Schistosoma margrebowiei</name>
    <dbReference type="NCBI Taxonomy" id="48269"/>
    <lineage>
        <taxon>Eukaryota</taxon>
        <taxon>Metazoa</taxon>
        <taxon>Spiralia</taxon>
        <taxon>Lophotrochozoa</taxon>
        <taxon>Platyhelminthes</taxon>
        <taxon>Trematoda</taxon>
        <taxon>Digenea</taxon>
        <taxon>Strigeidida</taxon>
        <taxon>Schistosomatoidea</taxon>
        <taxon>Schistosomatidae</taxon>
        <taxon>Schistosoma</taxon>
    </lineage>
</organism>
<gene>
    <name evidence="1" type="ORF">SMRZ_LOCUS12048</name>
</gene>
<dbReference type="Proteomes" id="UP000277204">
    <property type="component" value="Unassembled WGS sequence"/>
</dbReference>
<keyword evidence="2" id="KW-1185">Reference proteome</keyword>
<evidence type="ECO:0000313" key="1">
    <source>
        <dbReference type="EMBL" id="VDO98356.1"/>
    </source>
</evidence>
<evidence type="ECO:0000313" key="2">
    <source>
        <dbReference type="Proteomes" id="UP000277204"/>
    </source>
</evidence>
<proteinExistence type="predicted"/>
<reference evidence="1 2" key="1">
    <citation type="submission" date="2018-11" db="EMBL/GenBank/DDBJ databases">
        <authorList>
            <consortium name="Pathogen Informatics"/>
        </authorList>
    </citation>
    <scope>NUCLEOTIDE SEQUENCE [LARGE SCALE GENOMIC DNA]</scope>
    <source>
        <strain evidence="1 2">Zambia</strain>
    </source>
</reference>